<dbReference type="PANTHER" id="PTHR45749">
    <property type="match status" value="1"/>
</dbReference>
<reference evidence="2" key="1">
    <citation type="submission" date="2011-08" db="EMBL/GenBank/DDBJ databases">
        <title>The draft genome of Latimeria chalumnae.</title>
        <authorList>
            <person name="Di Palma F."/>
            <person name="Alfoldi J."/>
            <person name="Johnson J."/>
            <person name="Berlin A."/>
            <person name="Gnerre S."/>
            <person name="Jaffe D."/>
            <person name="MacCallum I."/>
            <person name="Young S."/>
            <person name="Walker B.J."/>
            <person name="Lander E."/>
            <person name="Lindblad-Toh K."/>
        </authorList>
    </citation>
    <scope>NUCLEOTIDE SEQUENCE [LARGE SCALE GENOMIC DNA]</scope>
    <source>
        <strain evidence="2">Wild caught</strain>
    </source>
</reference>
<sequence>GFDDWKHAAIRVGEHEHAPKHTQTMLAWYIRRQEAGQIDTSLEIQIKLKQQYWQSVLNCVVYVLKFLAECGLAFCGEDKPVGPPCNGNYLSILDLLSQLDPVLSDYLARFGNAKSGTPSCLSSTICEELIRLIGKKLRSTIIQEVHVAKYSSISIDSILDQSHTDQLTITVRLVGQSGAPVEQFLTFIPITNSSGKNLAKIIWNYCQKNNIDFSNCISFFGILSGIYSSFSSSTCHWEILHQNLGKNKFVVKQLSGTRWSARYNAAKALKKGYGYMQN</sequence>
<evidence type="ECO:0000313" key="1">
    <source>
        <dbReference type="Ensembl" id="ENSLACP00000012585.1"/>
    </source>
</evidence>
<dbReference type="STRING" id="7897.ENSLACP00000012585"/>
<dbReference type="Ensembl" id="ENSLACT00000012679.1">
    <property type="protein sequence ID" value="ENSLACP00000012585.1"/>
    <property type="gene ID" value="ENSLACG00000011088.1"/>
</dbReference>
<dbReference type="Proteomes" id="UP000008672">
    <property type="component" value="Unassembled WGS sequence"/>
</dbReference>
<dbReference type="EMBL" id="AFYH01162263">
    <property type="status" value="NOT_ANNOTATED_CDS"/>
    <property type="molecule type" value="Genomic_DNA"/>
</dbReference>
<evidence type="ECO:0000313" key="2">
    <source>
        <dbReference type="Proteomes" id="UP000008672"/>
    </source>
</evidence>
<organism evidence="1 2">
    <name type="scientific">Latimeria chalumnae</name>
    <name type="common">Coelacanth</name>
    <dbReference type="NCBI Taxonomy" id="7897"/>
    <lineage>
        <taxon>Eukaryota</taxon>
        <taxon>Metazoa</taxon>
        <taxon>Chordata</taxon>
        <taxon>Craniata</taxon>
        <taxon>Vertebrata</taxon>
        <taxon>Euteleostomi</taxon>
        <taxon>Coelacanthiformes</taxon>
        <taxon>Coelacanthidae</taxon>
        <taxon>Latimeria</taxon>
    </lineage>
</organism>
<name>H3ASG4_LATCH</name>
<reference evidence="1" key="2">
    <citation type="submission" date="2025-08" db="UniProtKB">
        <authorList>
            <consortium name="Ensembl"/>
        </authorList>
    </citation>
    <scope>IDENTIFICATION</scope>
</reference>
<dbReference type="HOGENOM" id="CLU_006175_1_4_1"/>
<reference evidence="1" key="3">
    <citation type="submission" date="2025-09" db="UniProtKB">
        <authorList>
            <consortium name="Ensembl"/>
        </authorList>
    </citation>
    <scope>IDENTIFICATION</scope>
</reference>
<protein>
    <submittedName>
        <fullName evidence="1">Uncharacterized protein</fullName>
    </submittedName>
</protein>
<accession>H3ASG4</accession>
<proteinExistence type="predicted"/>
<keyword evidence="2" id="KW-1185">Reference proteome</keyword>
<dbReference type="InParanoid" id="H3ASG4"/>
<dbReference type="PANTHER" id="PTHR45749:SF23">
    <property type="entry name" value="ZINC FINGER MYM-TYPE PROTEIN 1-LIKE"/>
    <property type="match status" value="1"/>
</dbReference>
<dbReference type="eggNOG" id="ENOG502QV0C">
    <property type="taxonomic scope" value="Eukaryota"/>
</dbReference>
<dbReference type="AlphaFoldDB" id="H3ASG4"/>
<dbReference type="GeneTree" id="ENSGT00940000154356"/>